<name>A0A9X2G6I5_9ACTN</name>
<dbReference type="PANTHER" id="PTHR43639">
    <property type="entry name" value="OXIDOREDUCTASE, SHORT-CHAIN DEHYDROGENASE/REDUCTASE FAMILY (AFU_ORTHOLOGUE AFUA_5G02870)"/>
    <property type="match status" value="1"/>
</dbReference>
<keyword evidence="2 3" id="KW-0560">Oxidoreductase</keyword>
<evidence type="ECO:0000313" key="3">
    <source>
        <dbReference type="EMBL" id="MCP2353489.1"/>
    </source>
</evidence>
<dbReference type="InterPro" id="IPR036291">
    <property type="entry name" value="NAD(P)-bd_dom_sf"/>
</dbReference>
<dbReference type="PANTHER" id="PTHR43639:SF1">
    <property type="entry name" value="SHORT-CHAIN DEHYDROGENASE_REDUCTASE FAMILY PROTEIN"/>
    <property type="match status" value="1"/>
</dbReference>
<dbReference type="NCBIfam" id="NF005559">
    <property type="entry name" value="PRK07231.1"/>
    <property type="match status" value="1"/>
</dbReference>
<dbReference type="GO" id="GO:0004316">
    <property type="term" value="F:3-oxoacyl-[acyl-carrier-protein] reductase (NADPH) activity"/>
    <property type="evidence" value="ECO:0007669"/>
    <property type="project" value="UniProtKB-EC"/>
</dbReference>
<dbReference type="Pfam" id="PF13561">
    <property type="entry name" value="adh_short_C2"/>
    <property type="match status" value="1"/>
</dbReference>
<comment type="similarity">
    <text evidence="1">Belongs to the short-chain dehydrogenases/reductases (SDR) family.</text>
</comment>
<dbReference type="InterPro" id="IPR002347">
    <property type="entry name" value="SDR_fam"/>
</dbReference>
<protein>
    <submittedName>
        <fullName evidence="3">3-oxoacyl-[acyl-carrier protein] reductase</fullName>
        <ecNumber evidence="3">1.1.1.100</ecNumber>
    </submittedName>
</protein>
<dbReference type="PRINTS" id="PR00081">
    <property type="entry name" value="GDHRDH"/>
</dbReference>
<accession>A0A9X2G6I5</accession>
<dbReference type="AlphaFoldDB" id="A0A9X2G6I5"/>
<comment type="caution">
    <text evidence="3">The sequence shown here is derived from an EMBL/GenBank/DDBJ whole genome shotgun (WGS) entry which is preliminary data.</text>
</comment>
<dbReference type="FunFam" id="3.40.50.720:FF:000084">
    <property type="entry name" value="Short-chain dehydrogenase reductase"/>
    <property type="match status" value="1"/>
</dbReference>
<dbReference type="EC" id="1.1.1.100" evidence="3"/>
<dbReference type="PRINTS" id="PR00080">
    <property type="entry name" value="SDRFAMILY"/>
</dbReference>
<reference evidence="3" key="1">
    <citation type="submission" date="2022-06" db="EMBL/GenBank/DDBJ databases">
        <title>Sequencing the genomes of 1000 actinobacteria strains.</title>
        <authorList>
            <person name="Klenk H.-P."/>
        </authorList>
    </citation>
    <scope>NUCLEOTIDE SEQUENCE</scope>
    <source>
        <strain evidence="3">DSM 46694</strain>
    </source>
</reference>
<dbReference type="EMBL" id="JAMZEB010000001">
    <property type="protein sequence ID" value="MCP2353489.1"/>
    <property type="molecule type" value="Genomic_DNA"/>
</dbReference>
<keyword evidence="4" id="KW-1185">Reference proteome</keyword>
<gene>
    <name evidence="3" type="ORF">HD597_000509</name>
</gene>
<dbReference type="Gene3D" id="3.40.50.720">
    <property type="entry name" value="NAD(P)-binding Rossmann-like Domain"/>
    <property type="match status" value="1"/>
</dbReference>
<evidence type="ECO:0000256" key="2">
    <source>
        <dbReference type="ARBA" id="ARBA00023002"/>
    </source>
</evidence>
<sequence length="260" mass="27072">MTGAAGGIGSAVAQRLAELGCRVTVNDLDESKAAAVTEHINRQGGRARLAAGDVSDAATVAQIMDGTVEAFGSLDIVVNTAGLIGQVRHFLDADEEWWDRVLRVNLRSVFLCSHAAAHHMVGQGSGVIISTSSGGATRAHRGEVAYDASKGGIEAMTRAMALDLGPYGIRVNAVSPGSINVAPQGAVSEEQLAARGLTVPLGRVGIPEDLADTYVFLASDQARYITGVVVPVDGGMLVQQRSPQVDIFGLDQYPRLGRLA</sequence>
<dbReference type="SUPFAM" id="SSF51735">
    <property type="entry name" value="NAD(P)-binding Rossmann-fold domains"/>
    <property type="match status" value="1"/>
</dbReference>
<proteinExistence type="inferred from homology"/>
<organism evidence="3 4">
    <name type="scientific">Nonomuraea thailandensis</name>
    <dbReference type="NCBI Taxonomy" id="1188745"/>
    <lineage>
        <taxon>Bacteria</taxon>
        <taxon>Bacillati</taxon>
        <taxon>Actinomycetota</taxon>
        <taxon>Actinomycetes</taxon>
        <taxon>Streptosporangiales</taxon>
        <taxon>Streptosporangiaceae</taxon>
        <taxon>Nonomuraea</taxon>
    </lineage>
</organism>
<evidence type="ECO:0000256" key="1">
    <source>
        <dbReference type="ARBA" id="ARBA00006484"/>
    </source>
</evidence>
<dbReference type="Proteomes" id="UP001139648">
    <property type="component" value="Unassembled WGS sequence"/>
</dbReference>
<evidence type="ECO:0000313" key="4">
    <source>
        <dbReference type="Proteomes" id="UP001139648"/>
    </source>
</evidence>